<name>A0A392WJ66_9FABA</name>
<feature type="non-terminal residue" evidence="1">
    <location>
        <position position="49"/>
    </location>
</feature>
<sequence length="49" mass="5374">MSSGVQKRTKVNKSQPCEQCPVQRAGGLVRRANGRSQNVPTKFACARRS</sequence>
<evidence type="ECO:0000313" key="1">
    <source>
        <dbReference type="EMBL" id="MCI97730.1"/>
    </source>
</evidence>
<organism evidence="1 2">
    <name type="scientific">Trifolium medium</name>
    <dbReference type="NCBI Taxonomy" id="97028"/>
    <lineage>
        <taxon>Eukaryota</taxon>
        <taxon>Viridiplantae</taxon>
        <taxon>Streptophyta</taxon>
        <taxon>Embryophyta</taxon>
        <taxon>Tracheophyta</taxon>
        <taxon>Spermatophyta</taxon>
        <taxon>Magnoliopsida</taxon>
        <taxon>eudicotyledons</taxon>
        <taxon>Gunneridae</taxon>
        <taxon>Pentapetalae</taxon>
        <taxon>rosids</taxon>
        <taxon>fabids</taxon>
        <taxon>Fabales</taxon>
        <taxon>Fabaceae</taxon>
        <taxon>Papilionoideae</taxon>
        <taxon>50 kb inversion clade</taxon>
        <taxon>NPAAA clade</taxon>
        <taxon>Hologalegina</taxon>
        <taxon>IRL clade</taxon>
        <taxon>Trifolieae</taxon>
        <taxon>Trifolium</taxon>
    </lineage>
</organism>
<evidence type="ECO:0000313" key="2">
    <source>
        <dbReference type="Proteomes" id="UP000265520"/>
    </source>
</evidence>
<dbReference type="EMBL" id="LXQA011452248">
    <property type="protein sequence ID" value="MCI97730.1"/>
    <property type="molecule type" value="Genomic_DNA"/>
</dbReference>
<dbReference type="AlphaFoldDB" id="A0A392WJ66"/>
<comment type="caution">
    <text evidence="1">The sequence shown here is derived from an EMBL/GenBank/DDBJ whole genome shotgun (WGS) entry which is preliminary data.</text>
</comment>
<dbReference type="Proteomes" id="UP000265520">
    <property type="component" value="Unassembled WGS sequence"/>
</dbReference>
<protein>
    <submittedName>
        <fullName evidence="1">Uncharacterized protein</fullName>
    </submittedName>
</protein>
<keyword evidence="2" id="KW-1185">Reference proteome</keyword>
<accession>A0A392WJ66</accession>
<reference evidence="1 2" key="1">
    <citation type="journal article" date="2018" name="Front. Plant Sci.">
        <title>Red Clover (Trifolium pratense) and Zigzag Clover (T. medium) - A Picture of Genomic Similarities and Differences.</title>
        <authorList>
            <person name="Dluhosova J."/>
            <person name="Istvanek J."/>
            <person name="Nedelnik J."/>
            <person name="Repkova J."/>
        </authorList>
    </citation>
    <scope>NUCLEOTIDE SEQUENCE [LARGE SCALE GENOMIC DNA]</scope>
    <source>
        <strain evidence="2">cv. 10/8</strain>
        <tissue evidence="1">Leaf</tissue>
    </source>
</reference>
<proteinExistence type="predicted"/>